<dbReference type="AlphaFoldDB" id="A0A6A1UM87"/>
<proteinExistence type="predicted"/>
<dbReference type="EMBL" id="RXIC02000070">
    <property type="protein sequence ID" value="KAB1201389.1"/>
    <property type="molecule type" value="Genomic_DNA"/>
</dbReference>
<evidence type="ECO:0000313" key="1">
    <source>
        <dbReference type="EMBL" id="KAB1201389.1"/>
    </source>
</evidence>
<name>A0A6A1UM87_9ROSI</name>
<dbReference type="Proteomes" id="UP000516437">
    <property type="component" value="Unassembled WGS sequence"/>
</dbReference>
<protein>
    <recommendedName>
        <fullName evidence="3">TMV resistance protein N</fullName>
    </recommendedName>
</protein>
<keyword evidence="2" id="KW-1185">Reference proteome</keyword>
<evidence type="ECO:0000313" key="2">
    <source>
        <dbReference type="Proteomes" id="UP000516437"/>
    </source>
</evidence>
<accession>A0A6A1UM87</accession>
<reference evidence="1 2" key="1">
    <citation type="journal article" date="2019" name="Plant Biotechnol. J.">
        <title>The red bayberry genome and genetic basis of sex determination.</title>
        <authorList>
            <person name="Jia H.M."/>
            <person name="Jia H.J."/>
            <person name="Cai Q.L."/>
            <person name="Wang Y."/>
            <person name="Zhao H.B."/>
            <person name="Yang W.F."/>
            <person name="Wang G.Y."/>
            <person name="Li Y.H."/>
            <person name="Zhan D.L."/>
            <person name="Shen Y.T."/>
            <person name="Niu Q.F."/>
            <person name="Chang L."/>
            <person name="Qiu J."/>
            <person name="Zhao L."/>
            <person name="Xie H.B."/>
            <person name="Fu W.Y."/>
            <person name="Jin J."/>
            <person name="Li X.W."/>
            <person name="Jiao Y."/>
            <person name="Zhou C.C."/>
            <person name="Tu T."/>
            <person name="Chai C.Y."/>
            <person name="Gao J.L."/>
            <person name="Fan L.J."/>
            <person name="van de Weg E."/>
            <person name="Wang J.Y."/>
            <person name="Gao Z.S."/>
        </authorList>
    </citation>
    <scope>NUCLEOTIDE SEQUENCE [LARGE SCALE GENOMIC DNA]</scope>
    <source>
        <tissue evidence="1">Leaves</tissue>
    </source>
</reference>
<gene>
    <name evidence="1" type="ORF">CJ030_MR0G003779</name>
</gene>
<evidence type="ECO:0008006" key="3">
    <source>
        <dbReference type="Google" id="ProtNLM"/>
    </source>
</evidence>
<comment type="caution">
    <text evidence="1">The sequence shown here is derived from an EMBL/GenBank/DDBJ whole genome shotgun (WGS) entry which is preliminary data.</text>
</comment>
<organism evidence="1 2">
    <name type="scientific">Morella rubra</name>
    <name type="common">Chinese bayberry</name>
    <dbReference type="NCBI Taxonomy" id="262757"/>
    <lineage>
        <taxon>Eukaryota</taxon>
        <taxon>Viridiplantae</taxon>
        <taxon>Streptophyta</taxon>
        <taxon>Embryophyta</taxon>
        <taxon>Tracheophyta</taxon>
        <taxon>Spermatophyta</taxon>
        <taxon>Magnoliopsida</taxon>
        <taxon>eudicotyledons</taxon>
        <taxon>Gunneridae</taxon>
        <taxon>Pentapetalae</taxon>
        <taxon>rosids</taxon>
        <taxon>fabids</taxon>
        <taxon>Fagales</taxon>
        <taxon>Myricaceae</taxon>
        <taxon>Morella</taxon>
    </lineage>
</organism>
<sequence length="194" mass="22272">MVDIGNPVANPLLHEVRKEDLIPCGIIFPGDKIPDWFSHHKETSIAPTQDVGPRLPDIEAEITGNVGPRYYIGISPELMSSDHVWLEYFVVESFKLKEDSLRVKFNSNSNSLFLKSCGVHLVHKHEQNVKDHPEVLREDVDVHLDVLDEDIENLASLMDGVRLTKRRRDHEDGDLDSIGTLRRRNVLENYQNFR</sequence>